<accession>A0ABD6BWY8</accession>
<dbReference type="EMBL" id="JBHUDB010000001">
    <property type="protein sequence ID" value="MFD1569571.1"/>
    <property type="molecule type" value="Genomic_DNA"/>
</dbReference>
<comment type="caution">
    <text evidence="1">The sequence shown here is derived from an EMBL/GenBank/DDBJ whole genome shotgun (WGS) entry which is preliminary data.</text>
</comment>
<proteinExistence type="predicted"/>
<name>A0ABD6BWY8_9EURY</name>
<reference evidence="1 2" key="1">
    <citation type="journal article" date="2019" name="Int. J. Syst. Evol. Microbiol.">
        <title>The Global Catalogue of Microorganisms (GCM) 10K type strain sequencing project: providing services to taxonomists for standard genome sequencing and annotation.</title>
        <authorList>
            <consortium name="The Broad Institute Genomics Platform"/>
            <consortium name="The Broad Institute Genome Sequencing Center for Infectious Disease"/>
            <person name="Wu L."/>
            <person name="Ma J."/>
        </authorList>
    </citation>
    <scope>NUCLEOTIDE SEQUENCE [LARGE SCALE GENOMIC DNA]</scope>
    <source>
        <strain evidence="1 2">CGMCC 1.12689</strain>
    </source>
</reference>
<gene>
    <name evidence="1" type="ORF">ACFR9T_03030</name>
</gene>
<dbReference type="AlphaFoldDB" id="A0ABD6BWY8"/>
<protein>
    <submittedName>
        <fullName evidence="1">Uncharacterized protein</fullName>
    </submittedName>
</protein>
<keyword evidence="2" id="KW-1185">Reference proteome</keyword>
<dbReference type="RefSeq" id="WP_256417392.1">
    <property type="nucleotide sequence ID" value="NZ_JANHDL010000002.1"/>
</dbReference>
<evidence type="ECO:0000313" key="1">
    <source>
        <dbReference type="EMBL" id="MFD1569571.1"/>
    </source>
</evidence>
<evidence type="ECO:0000313" key="2">
    <source>
        <dbReference type="Proteomes" id="UP001597185"/>
    </source>
</evidence>
<sequence length="213" mass="23843">MSKVNDLPVLTPILIVSLVGEPEGLFYGGYRTIFAPIAVALPVVLSVESWRVAHHKIPVVRSWGEQDENDLLSTNGQTRRRVLGFAGVATTSFIGYGAFGENPHREEEIQDNEVIVPDGFEIKNLSHGYFEDENEYRVTATVTTEKDIYLAEAEIEWFVGRGTGIGSTYASLDFGYIGNEPAQLRAKVSDDNTFRVEPAEIERFELEVSQRHY</sequence>
<dbReference type="Proteomes" id="UP001597185">
    <property type="component" value="Unassembled WGS sequence"/>
</dbReference>
<organism evidence="1 2">
    <name type="scientific">Halorubrum laminariae</name>
    <dbReference type="NCBI Taxonomy" id="1433523"/>
    <lineage>
        <taxon>Archaea</taxon>
        <taxon>Methanobacteriati</taxon>
        <taxon>Methanobacteriota</taxon>
        <taxon>Stenosarchaea group</taxon>
        <taxon>Halobacteria</taxon>
        <taxon>Halobacteriales</taxon>
        <taxon>Haloferacaceae</taxon>
        <taxon>Halorubrum</taxon>
    </lineage>
</organism>